<dbReference type="EMBL" id="GBEZ01010514">
    <property type="protein sequence ID" value="JAC75166.1"/>
    <property type="molecule type" value="Transcribed_RNA"/>
</dbReference>
<reference evidence="1" key="1">
    <citation type="submission" date="2014-05" db="EMBL/GenBank/DDBJ databases">
        <title>The transcriptome of the halophilic microalga Tetraselmis sp. GSL018 isolated from the Great Salt Lake, Utah.</title>
        <authorList>
            <person name="Jinkerson R.E."/>
            <person name="D'Adamo S."/>
            <person name="Posewitz M.C."/>
        </authorList>
    </citation>
    <scope>NUCLEOTIDE SEQUENCE</scope>
    <source>
        <strain evidence="1">GSL018</strain>
    </source>
</reference>
<protein>
    <submittedName>
        <fullName evidence="1">Uncharacterized protein</fullName>
    </submittedName>
</protein>
<dbReference type="AlphaFoldDB" id="A0A061RXA5"/>
<name>A0A061RXA5_9CHLO</name>
<proteinExistence type="predicted"/>
<feature type="non-terminal residue" evidence="1">
    <location>
        <position position="1"/>
    </location>
</feature>
<evidence type="ECO:0000313" key="1">
    <source>
        <dbReference type="EMBL" id="JAC75166.1"/>
    </source>
</evidence>
<gene>
    <name evidence="1" type="ORF">TSPGSL018_23876</name>
</gene>
<organism evidence="1">
    <name type="scientific">Tetraselmis sp. GSL018</name>
    <dbReference type="NCBI Taxonomy" id="582737"/>
    <lineage>
        <taxon>Eukaryota</taxon>
        <taxon>Viridiplantae</taxon>
        <taxon>Chlorophyta</taxon>
        <taxon>core chlorophytes</taxon>
        <taxon>Chlorodendrophyceae</taxon>
        <taxon>Chlorodendrales</taxon>
        <taxon>Chlorodendraceae</taxon>
        <taxon>Tetraselmis</taxon>
    </lineage>
</organism>
<feature type="non-terminal residue" evidence="1">
    <location>
        <position position="70"/>
    </location>
</feature>
<accession>A0A061RXA5</accession>
<sequence>DASPRDGLVQTAGRGWRGPRPLASCCCRLPFPRPSGSVSVPSGPALCPVPSPLILLFSSPQGPFLQLPHR</sequence>